<dbReference type="AlphaFoldDB" id="A0AAE0GX33"/>
<feature type="transmembrane region" description="Helical" evidence="7">
    <location>
        <begin position="39"/>
        <end position="62"/>
    </location>
</feature>
<reference evidence="8 9" key="1">
    <citation type="journal article" date="2015" name="Genome Biol. Evol.">
        <title>Comparative Genomics of a Bacterivorous Green Alga Reveals Evolutionary Causalities and Consequences of Phago-Mixotrophic Mode of Nutrition.</title>
        <authorList>
            <person name="Burns J.A."/>
            <person name="Paasch A."/>
            <person name="Narechania A."/>
            <person name="Kim E."/>
        </authorList>
    </citation>
    <scope>NUCLEOTIDE SEQUENCE [LARGE SCALE GENOMIC DNA]</scope>
    <source>
        <strain evidence="8 9">PLY_AMNH</strain>
    </source>
</reference>
<dbReference type="Gene3D" id="1.20.1530.20">
    <property type="match status" value="1"/>
</dbReference>
<keyword evidence="9" id="KW-1185">Reference proteome</keyword>
<gene>
    <name evidence="8" type="ORF">CYMTET_6605</name>
</gene>
<dbReference type="PANTHER" id="PTHR10361:SF28">
    <property type="entry name" value="P3 PROTEIN-RELATED"/>
    <property type="match status" value="1"/>
</dbReference>
<dbReference type="Pfam" id="PF01758">
    <property type="entry name" value="SBF"/>
    <property type="match status" value="1"/>
</dbReference>
<dbReference type="EMBL" id="LGRX02001625">
    <property type="protein sequence ID" value="KAK3285807.1"/>
    <property type="molecule type" value="Genomic_DNA"/>
</dbReference>
<feature type="transmembrane region" description="Helical" evidence="7">
    <location>
        <begin position="99"/>
        <end position="123"/>
    </location>
</feature>
<keyword evidence="5 7" id="KW-0472">Membrane</keyword>
<dbReference type="Proteomes" id="UP001190700">
    <property type="component" value="Unassembled WGS sequence"/>
</dbReference>
<feature type="transmembrane region" description="Helical" evidence="7">
    <location>
        <begin position="200"/>
        <end position="224"/>
    </location>
</feature>
<feature type="transmembrane region" description="Helical" evidence="7">
    <location>
        <begin position="6"/>
        <end position="27"/>
    </location>
</feature>
<evidence type="ECO:0000313" key="9">
    <source>
        <dbReference type="Proteomes" id="UP001190700"/>
    </source>
</evidence>
<comment type="similarity">
    <text evidence="2">Belongs to the bile acid:sodium symporter (BASS) (TC 2.A.28) family.</text>
</comment>
<dbReference type="GO" id="GO:0016020">
    <property type="term" value="C:membrane"/>
    <property type="evidence" value="ECO:0007669"/>
    <property type="project" value="UniProtKB-SubCell"/>
</dbReference>
<sequence>MAGADLGIALAIPMIISIGMGCVINYNKLIAALKEKWRAFALAMTCQFGLLPLVCVIWVTIFDCPNDMSLGFLMACSVPGGALSNVFQYYSYADVELGIASTIMSTLFALVLFPLAMIMYSGLFSDNGDAWELPWFEVILTAISVCVSTLIGISIKSYFPNQAKYVEKTFSALGVFGMFVGISFAFIADPPKDVSTEELWKGICVAILLPCSAYSYSYLLTKYVPIGLNRAEQRTIMLETSLQNLAISTSVTLIAYDSDQQNAILLPQAFFMFTLPITGLTFTVICAKYFPLDPEPKNDEKEEKHSAAEIVFLGSSFCAAEAEVLSSGCRGGVASVAQQQCADRAVAEALRTGGRELWGVETTTLPEGGLSRADFSGEKRSWKDGGTSLGEDANIWQDQRAAGLWGEEEVGGELYVGAGM</sequence>
<evidence type="ECO:0000256" key="6">
    <source>
        <dbReference type="SAM" id="MobiDB-lite"/>
    </source>
</evidence>
<protein>
    <submittedName>
        <fullName evidence="8">Uncharacterized protein</fullName>
    </submittedName>
</protein>
<evidence type="ECO:0000256" key="3">
    <source>
        <dbReference type="ARBA" id="ARBA00022692"/>
    </source>
</evidence>
<dbReference type="InterPro" id="IPR004710">
    <property type="entry name" value="Bilac:Na_transpt"/>
</dbReference>
<keyword evidence="3 7" id="KW-0812">Transmembrane</keyword>
<dbReference type="PANTHER" id="PTHR10361">
    <property type="entry name" value="SODIUM-BILE ACID COTRANSPORTER"/>
    <property type="match status" value="1"/>
</dbReference>
<evidence type="ECO:0000256" key="1">
    <source>
        <dbReference type="ARBA" id="ARBA00004141"/>
    </source>
</evidence>
<dbReference type="InterPro" id="IPR038770">
    <property type="entry name" value="Na+/solute_symporter_sf"/>
</dbReference>
<name>A0AAE0GX33_9CHLO</name>
<feature type="transmembrane region" description="Helical" evidence="7">
    <location>
        <begin position="170"/>
        <end position="188"/>
    </location>
</feature>
<feature type="transmembrane region" description="Helical" evidence="7">
    <location>
        <begin position="68"/>
        <end position="87"/>
    </location>
</feature>
<evidence type="ECO:0000256" key="7">
    <source>
        <dbReference type="SAM" id="Phobius"/>
    </source>
</evidence>
<comment type="caution">
    <text evidence="8">The sequence shown here is derived from an EMBL/GenBank/DDBJ whole genome shotgun (WGS) entry which is preliminary data.</text>
</comment>
<evidence type="ECO:0000256" key="4">
    <source>
        <dbReference type="ARBA" id="ARBA00022989"/>
    </source>
</evidence>
<feature type="transmembrane region" description="Helical" evidence="7">
    <location>
        <begin position="135"/>
        <end position="158"/>
    </location>
</feature>
<dbReference type="InterPro" id="IPR002657">
    <property type="entry name" value="BilAc:Na_symport/Acr3"/>
</dbReference>
<comment type="subcellular location">
    <subcellularLocation>
        <location evidence="1">Membrane</location>
        <topology evidence="1">Multi-pass membrane protein</topology>
    </subcellularLocation>
</comment>
<feature type="transmembrane region" description="Helical" evidence="7">
    <location>
        <begin position="268"/>
        <end position="290"/>
    </location>
</feature>
<evidence type="ECO:0000256" key="2">
    <source>
        <dbReference type="ARBA" id="ARBA00006528"/>
    </source>
</evidence>
<evidence type="ECO:0000313" key="8">
    <source>
        <dbReference type="EMBL" id="KAK3285807.1"/>
    </source>
</evidence>
<accession>A0AAE0GX33</accession>
<proteinExistence type="inferred from homology"/>
<feature type="region of interest" description="Disordered" evidence="6">
    <location>
        <begin position="369"/>
        <end position="391"/>
    </location>
</feature>
<organism evidence="8 9">
    <name type="scientific">Cymbomonas tetramitiformis</name>
    <dbReference type="NCBI Taxonomy" id="36881"/>
    <lineage>
        <taxon>Eukaryota</taxon>
        <taxon>Viridiplantae</taxon>
        <taxon>Chlorophyta</taxon>
        <taxon>Pyramimonadophyceae</taxon>
        <taxon>Pyramimonadales</taxon>
        <taxon>Pyramimonadaceae</taxon>
        <taxon>Cymbomonas</taxon>
    </lineage>
</organism>
<dbReference type="GO" id="GO:0009941">
    <property type="term" value="C:chloroplast envelope"/>
    <property type="evidence" value="ECO:0007669"/>
    <property type="project" value="UniProtKB-ARBA"/>
</dbReference>
<keyword evidence="4 7" id="KW-1133">Transmembrane helix</keyword>
<evidence type="ECO:0000256" key="5">
    <source>
        <dbReference type="ARBA" id="ARBA00023136"/>
    </source>
</evidence>